<dbReference type="OrthoDB" id="7347529at2"/>
<dbReference type="eggNOG" id="COG3554">
    <property type="taxonomic scope" value="Bacteria"/>
</dbReference>
<dbReference type="EMBL" id="AYXG01000089">
    <property type="protein sequence ID" value="EWC62111.1"/>
    <property type="molecule type" value="Genomic_DNA"/>
</dbReference>
<evidence type="ECO:0000313" key="2">
    <source>
        <dbReference type="EMBL" id="EWC62111.1"/>
    </source>
</evidence>
<feature type="compositionally biased region" description="Basic and acidic residues" evidence="1">
    <location>
        <begin position="1"/>
        <end position="11"/>
    </location>
</feature>
<dbReference type="Pfam" id="PF06475">
    <property type="entry name" value="Glycolipid_bind"/>
    <property type="match status" value="1"/>
</dbReference>
<keyword evidence="3" id="KW-1185">Reference proteome</keyword>
<gene>
    <name evidence="2" type="ORF">UO65_2625</name>
</gene>
<organism evidence="2 3">
    <name type="scientific">Actinokineospora spheciospongiae</name>
    <dbReference type="NCBI Taxonomy" id="909613"/>
    <lineage>
        <taxon>Bacteria</taxon>
        <taxon>Bacillati</taxon>
        <taxon>Actinomycetota</taxon>
        <taxon>Actinomycetes</taxon>
        <taxon>Pseudonocardiales</taxon>
        <taxon>Pseudonocardiaceae</taxon>
        <taxon>Actinokineospora</taxon>
    </lineage>
</organism>
<sequence>MTTRDAADRTPPDGGVRPPARKPAVITWQGGPPTTLESVRLLVGDTRLRASGRLIAAADPESGREAFSASFEASIDKGEAAGRLLLRTTTAAQERQISLSRTEDGVWLVDHGTESERDEFQGAVTVDVAGAVTFTSLPIRRLGVHRAAGEFEIPVVCVSMPDLAVSLVTQTYRTVEITDRGAVVNVARGDSGTDIAVDPEGIVVDHPGVARRV</sequence>
<dbReference type="Proteomes" id="UP000019277">
    <property type="component" value="Unassembled WGS sequence"/>
</dbReference>
<dbReference type="STRING" id="909613.UO65_2625"/>
<accession>W7IZX1</accession>
<evidence type="ECO:0008006" key="4">
    <source>
        <dbReference type="Google" id="ProtNLM"/>
    </source>
</evidence>
<dbReference type="RefSeq" id="WP_052021113.1">
    <property type="nucleotide sequence ID" value="NZ_AYXG01000089.1"/>
</dbReference>
<name>W7IZX1_9PSEU</name>
<dbReference type="InterPro" id="IPR009467">
    <property type="entry name" value="Glycolipid-bd_prot_put"/>
</dbReference>
<reference evidence="2 3" key="1">
    <citation type="journal article" date="2014" name="Genome Announc.">
        <title>Draft Genome Sequence of the Antitrypanosomally Active Sponge-Associated Bacterium Actinokineospora sp. Strain EG49.</title>
        <authorList>
            <person name="Harjes J."/>
            <person name="Ryu T."/>
            <person name="Abdelmohsen U.R."/>
            <person name="Moitinho-Silva L."/>
            <person name="Horn H."/>
            <person name="Ravasi T."/>
            <person name="Hentschel U."/>
        </authorList>
    </citation>
    <scope>NUCLEOTIDE SEQUENCE [LARGE SCALE GENOMIC DNA]</scope>
    <source>
        <strain evidence="2 3">EG49</strain>
    </source>
</reference>
<dbReference type="SUPFAM" id="SSF159275">
    <property type="entry name" value="PA1994-like"/>
    <property type="match status" value="1"/>
</dbReference>
<comment type="caution">
    <text evidence="2">The sequence shown here is derived from an EMBL/GenBank/DDBJ whole genome shotgun (WGS) entry which is preliminary data.</text>
</comment>
<evidence type="ECO:0000313" key="3">
    <source>
        <dbReference type="Proteomes" id="UP000019277"/>
    </source>
</evidence>
<evidence type="ECO:0000256" key="1">
    <source>
        <dbReference type="SAM" id="MobiDB-lite"/>
    </source>
</evidence>
<feature type="region of interest" description="Disordered" evidence="1">
    <location>
        <begin position="1"/>
        <end position="24"/>
    </location>
</feature>
<dbReference type="AlphaFoldDB" id="W7IZX1"/>
<protein>
    <recommendedName>
        <fullName evidence="4">Glycolipid-binding domain-containing protein</fullName>
    </recommendedName>
</protein>
<proteinExistence type="predicted"/>